<evidence type="ECO:0000256" key="2">
    <source>
        <dbReference type="ARBA" id="ARBA00009774"/>
    </source>
</evidence>
<dbReference type="InterPro" id="IPR036588">
    <property type="entry name" value="CobH/CbiC_sf"/>
</dbReference>
<dbReference type="GO" id="GO:0009236">
    <property type="term" value="P:cobalamin biosynthetic process"/>
    <property type="evidence" value="ECO:0007669"/>
    <property type="project" value="UniProtKB-UniPathway"/>
</dbReference>
<dbReference type="RefSeq" id="WP_174408983.1">
    <property type="nucleotide sequence ID" value="NZ_BLVP01000005.1"/>
</dbReference>
<evidence type="ECO:0000256" key="4">
    <source>
        <dbReference type="ARBA" id="ARBA00023235"/>
    </source>
</evidence>
<evidence type="ECO:0000313" key="6">
    <source>
        <dbReference type="EMBL" id="GFM36296.1"/>
    </source>
</evidence>
<dbReference type="GO" id="GO:0016993">
    <property type="term" value="F:precorrin-8X methylmutase activity"/>
    <property type="evidence" value="ECO:0007669"/>
    <property type="project" value="InterPro"/>
</dbReference>
<dbReference type="PANTHER" id="PTHR43588">
    <property type="entry name" value="COBALT-PRECORRIN-8 METHYLMUTASE"/>
    <property type="match status" value="1"/>
</dbReference>
<keyword evidence="4" id="KW-0413">Isomerase</keyword>
<comment type="pathway">
    <text evidence="1">Cofactor biosynthesis; adenosylcobalamin biosynthesis.</text>
</comment>
<dbReference type="Pfam" id="PF02570">
    <property type="entry name" value="CbiC"/>
    <property type="match status" value="1"/>
</dbReference>
<protein>
    <submittedName>
        <fullName evidence="6">Precorrin-8X methylmutase</fullName>
    </submittedName>
</protein>
<feature type="domain" description="Cobalamin biosynthesis precorrin-8X methylmutase CobH/CbiC" evidence="5">
    <location>
        <begin position="15"/>
        <end position="211"/>
    </location>
</feature>
<keyword evidence="3" id="KW-0169">Cobalamin biosynthesis</keyword>
<dbReference type="Gene3D" id="3.40.50.10230">
    <property type="entry name" value="Cobalamin biosynthesis CobH/CbiC, precorrin-8X methylmutase"/>
    <property type="match status" value="1"/>
</dbReference>
<reference evidence="6 7" key="1">
    <citation type="submission" date="2020-05" db="EMBL/GenBank/DDBJ databases">
        <title>Draft genome sequence of Desulfovibrio psychrotolerans JS1T.</title>
        <authorList>
            <person name="Ueno A."/>
            <person name="Tamazawa S."/>
            <person name="Tamamura S."/>
            <person name="Murakami T."/>
            <person name="Kiyama T."/>
            <person name="Inomata H."/>
            <person name="Amano Y."/>
            <person name="Miyakawa K."/>
            <person name="Tamaki H."/>
            <person name="Naganuma T."/>
            <person name="Kaneko K."/>
        </authorList>
    </citation>
    <scope>NUCLEOTIDE SEQUENCE [LARGE SCALE GENOMIC DNA]</scope>
    <source>
        <strain evidence="6 7">JS1</strain>
    </source>
</reference>
<accession>A0A7J0BRG0</accession>
<evidence type="ECO:0000256" key="3">
    <source>
        <dbReference type="ARBA" id="ARBA00022573"/>
    </source>
</evidence>
<comment type="caution">
    <text evidence="6">The sequence shown here is derived from an EMBL/GenBank/DDBJ whole genome shotgun (WGS) entry which is preliminary data.</text>
</comment>
<dbReference type="InterPro" id="IPR003722">
    <property type="entry name" value="Cbl_synth_CobH/CbiC"/>
</dbReference>
<evidence type="ECO:0000259" key="5">
    <source>
        <dbReference type="Pfam" id="PF02570"/>
    </source>
</evidence>
<proteinExistence type="inferred from homology"/>
<dbReference type="UniPathway" id="UPA00148"/>
<keyword evidence="7" id="KW-1185">Reference proteome</keyword>
<evidence type="ECO:0000256" key="1">
    <source>
        <dbReference type="ARBA" id="ARBA00004953"/>
    </source>
</evidence>
<organism evidence="6 7">
    <name type="scientific">Desulfovibrio psychrotolerans</name>
    <dbReference type="NCBI Taxonomy" id="415242"/>
    <lineage>
        <taxon>Bacteria</taxon>
        <taxon>Pseudomonadati</taxon>
        <taxon>Thermodesulfobacteriota</taxon>
        <taxon>Desulfovibrionia</taxon>
        <taxon>Desulfovibrionales</taxon>
        <taxon>Desulfovibrionaceae</taxon>
        <taxon>Desulfovibrio</taxon>
    </lineage>
</organism>
<gene>
    <name evidence="6" type="primary">cobH</name>
    <name evidence="6" type="ORF">DSM19430T_09800</name>
</gene>
<dbReference type="SUPFAM" id="SSF63965">
    <property type="entry name" value="Precorrin-8X methylmutase CbiC/CobH"/>
    <property type="match status" value="1"/>
</dbReference>
<evidence type="ECO:0000313" key="7">
    <source>
        <dbReference type="Proteomes" id="UP000503820"/>
    </source>
</evidence>
<comment type="similarity">
    <text evidence="2">Belongs to the CobH/CbiC family.</text>
</comment>
<dbReference type="EMBL" id="BLVP01000005">
    <property type="protein sequence ID" value="GFM36296.1"/>
    <property type="molecule type" value="Genomic_DNA"/>
</dbReference>
<dbReference type="AlphaFoldDB" id="A0A7J0BRG0"/>
<dbReference type="Proteomes" id="UP000503820">
    <property type="component" value="Unassembled WGS sequence"/>
</dbReference>
<dbReference type="PANTHER" id="PTHR43588:SF1">
    <property type="entry name" value="COBALT-PRECORRIN-8 METHYLMUTASE"/>
    <property type="match status" value="1"/>
</dbReference>
<name>A0A7J0BRG0_9BACT</name>
<sequence length="216" mass="22687">MSPTTLQPYFAPDTIEARSFAIIDAEVPAPRPFEGGEWEIVRRLIHTSADFDLLNHVVFHPRAVEAGMAALAAGCTVFTDTEMARAGIPVRRMEPLGCTVQCLLNRPDVVAAAKEQGTTRARAAMDAARGLLGGCILAIGNAPTALIRLMEHLESGGPAPALVVGMPVGFVNAAESKAILVEQAGVPFIAIRGRKGGSPLAAATVNALAEMVLRQK</sequence>